<evidence type="ECO:0000313" key="8">
    <source>
        <dbReference type="Proteomes" id="UP001057134"/>
    </source>
</evidence>
<dbReference type="PANTHER" id="PTHR43280:SF2">
    <property type="entry name" value="HTH-TYPE TRANSCRIPTIONAL REGULATOR EXSA"/>
    <property type="match status" value="1"/>
</dbReference>
<reference evidence="7" key="2">
    <citation type="journal article" date="2021" name="J Anim Sci Technol">
        <title>Complete genome sequence of Paenibacillus konkukensis sp. nov. SK3146 as a potential probiotic strain.</title>
        <authorList>
            <person name="Jung H.I."/>
            <person name="Park S."/>
            <person name="Niu K.M."/>
            <person name="Lee S.W."/>
            <person name="Kothari D."/>
            <person name="Yi K.J."/>
            <person name="Kim S.K."/>
        </authorList>
    </citation>
    <scope>NUCLEOTIDE SEQUENCE</scope>
    <source>
        <strain evidence="7">SK3146</strain>
    </source>
</reference>
<sequence>MYQVMVVEDEQWIRGAVVKMVEKLGGAFEVAAEAGNGEEALQAIYQVWPTIVITDIMMPVQDGLWLVREIAERRLPVITIILTGYNEFEYARQALRYDVSDFLLKPVLEEELSKALEKAKERIPQFHKLRQYYLGIQLYFDKITEYDAQSLFEEQGGLVSRIINAADLQESEKNVLLRTFSGKYNELIQSMQPGYARIPAAAGGRAEEIRAHFLKLTEEWLQCYNAMTSGEMRQIIRKVCDYLQAHYHEELSVSDMTQRFHISVSQFSLLFKKYTGQSFINYLNALRVQQAKLLLVDGERKVYEVAEQVGFQSLPHFNRVFKQMTGQSPKEYRKWLSV</sequence>
<gene>
    <name evidence="7" type="ORF">SK3146_01199</name>
</gene>
<dbReference type="InterPro" id="IPR020449">
    <property type="entry name" value="Tscrpt_reg_AraC-type_HTH"/>
</dbReference>
<dbReference type="Gene3D" id="1.10.10.60">
    <property type="entry name" value="Homeodomain-like"/>
    <property type="match status" value="2"/>
</dbReference>
<evidence type="ECO:0000256" key="2">
    <source>
        <dbReference type="ARBA" id="ARBA00023125"/>
    </source>
</evidence>
<dbReference type="InterPro" id="IPR001789">
    <property type="entry name" value="Sig_transdc_resp-reg_receiver"/>
</dbReference>
<dbReference type="EMBL" id="CP027059">
    <property type="protein sequence ID" value="UQZ82042.1"/>
    <property type="molecule type" value="Genomic_DNA"/>
</dbReference>
<keyword evidence="4" id="KW-0597">Phosphoprotein</keyword>
<dbReference type="CDD" id="cd17536">
    <property type="entry name" value="REC_YesN-like"/>
    <property type="match status" value="1"/>
</dbReference>
<name>A0ABY4RL55_9BACL</name>
<dbReference type="PRINTS" id="PR00032">
    <property type="entry name" value="HTHARAC"/>
</dbReference>
<dbReference type="PANTHER" id="PTHR43280">
    <property type="entry name" value="ARAC-FAMILY TRANSCRIPTIONAL REGULATOR"/>
    <property type="match status" value="1"/>
</dbReference>
<evidence type="ECO:0000256" key="4">
    <source>
        <dbReference type="PROSITE-ProRule" id="PRU00169"/>
    </source>
</evidence>
<dbReference type="SMART" id="SM00448">
    <property type="entry name" value="REC"/>
    <property type="match status" value="1"/>
</dbReference>
<dbReference type="RefSeq" id="WP_249864227.1">
    <property type="nucleotide sequence ID" value="NZ_CP027059.1"/>
</dbReference>
<proteinExistence type="predicted"/>
<dbReference type="SUPFAM" id="SSF52172">
    <property type="entry name" value="CheY-like"/>
    <property type="match status" value="1"/>
</dbReference>
<keyword evidence="3" id="KW-0804">Transcription</keyword>
<evidence type="ECO:0000259" key="5">
    <source>
        <dbReference type="PROSITE" id="PS01124"/>
    </source>
</evidence>
<dbReference type="Pfam" id="PF12833">
    <property type="entry name" value="HTH_18"/>
    <property type="match status" value="1"/>
</dbReference>
<reference evidence="7" key="1">
    <citation type="submission" date="2018-02" db="EMBL/GenBank/DDBJ databases">
        <authorList>
            <person name="Kim S.-K."/>
            <person name="Jung H.-I."/>
            <person name="Lee S.-W."/>
        </authorList>
    </citation>
    <scope>NUCLEOTIDE SEQUENCE</scope>
    <source>
        <strain evidence="7">SK3146</strain>
    </source>
</reference>
<evidence type="ECO:0000259" key="6">
    <source>
        <dbReference type="PROSITE" id="PS50110"/>
    </source>
</evidence>
<evidence type="ECO:0000256" key="3">
    <source>
        <dbReference type="ARBA" id="ARBA00023163"/>
    </source>
</evidence>
<dbReference type="PROSITE" id="PS50110">
    <property type="entry name" value="RESPONSE_REGULATORY"/>
    <property type="match status" value="1"/>
</dbReference>
<dbReference type="InterPro" id="IPR018060">
    <property type="entry name" value="HTH_AraC"/>
</dbReference>
<organism evidence="7 8">
    <name type="scientific">Paenibacillus konkukensis</name>
    <dbReference type="NCBI Taxonomy" id="2020716"/>
    <lineage>
        <taxon>Bacteria</taxon>
        <taxon>Bacillati</taxon>
        <taxon>Bacillota</taxon>
        <taxon>Bacilli</taxon>
        <taxon>Bacillales</taxon>
        <taxon>Paenibacillaceae</taxon>
        <taxon>Paenibacillus</taxon>
    </lineage>
</organism>
<evidence type="ECO:0000313" key="7">
    <source>
        <dbReference type="EMBL" id="UQZ82042.1"/>
    </source>
</evidence>
<dbReference type="InterPro" id="IPR018062">
    <property type="entry name" value="HTH_AraC-typ_CS"/>
</dbReference>
<dbReference type="InterPro" id="IPR011006">
    <property type="entry name" value="CheY-like_superfamily"/>
</dbReference>
<accession>A0ABY4RL55</accession>
<feature type="modified residue" description="4-aspartylphosphate" evidence="4">
    <location>
        <position position="55"/>
    </location>
</feature>
<keyword evidence="8" id="KW-1185">Reference proteome</keyword>
<dbReference type="PROSITE" id="PS00041">
    <property type="entry name" value="HTH_ARAC_FAMILY_1"/>
    <property type="match status" value="1"/>
</dbReference>
<keyword evidence="2" id="KW-0238">DNA-binding</keyword>
<keyword evidence="1" id="KW-0805">Transcription regulation</keyword>
<evidence type="ECO:0000256" key="1">
    <source>
        <dbReference type="ARBA" id="ARBA00023015"/>
    </source>
</evidence>
<feature type="domain" description="HTH araC/xylS-type" evidence="5">
    <location>
        <begin position="237"/>
        <end position="335"/>
    </location>
</feature>
<protein>
    <submittedName>
        <fullName evidence="7">Response regulatory protein</fullName>
    </submittedName>
</protein>
<dbReference type="Proteomes" id="UP001057134">
    <property type="component" value="Chromosome"/>
</dbReference>
<dbReference type="Pfam" id="PF00072">
    <property type="entry name" value="Response_reg"/>
    <property type="match status" value="1"/>
</dbReference>
<dbReference type="SUPFAM" id="SSF46689">
    <property type="entry name" value="Homeodomain-like"/>
    <property type="match status" value="2"/>
</dbReference>
<dbReference type="SMART" id="SM00342">
    <property type="entry name" value="HTH_ARAC"/>
    <property type="match status" value="1"/>
</dbReference>
<dbReference type="Gene3D" id="3.40.50.2300">
    <property type="match status" value="1"/>
</dbReference>
<dbReference type="PROSITE" id="PS01124">
    <property type="entry name" value="HTH_ARAC_FAMILY_2"/>
    <property type="match status" value="1"/>
</dbReference>
<feature type="domain" description="Response regulatory" evidence="6">
    <location>
        <begin position="3"/>
        <end position="120"/>
    </location>
</feature>
<dbReference type="InterPro" id="IPR009057">
    <property type="entry name" value="Homeodomain-like_sf"/>
</dbReference>